<dbReference type="SMART" id="SM00202">
    <property type="entry name" value="SR"/>
    <property type="match status" value="2"/>
</dbReference>
<evidence type="ECO:0000259" key="10">
    <source>
        <dbReference type="PROSITE" id="PS50287"/>
    </source>
</evidence>
<dbReference type="PRINTS" id="PR00258">
    <property type="entry name" value="SPERACTRCPTR"/>
</dbReference>
<keyword evidence="3" id="KW-0732">Signal</keyword>
<dbReference type="GO" id="GO:0016020">
    <property type="term" value="C:membrane"/>
    <property type="evidence" value="ECO:0007669"/>
    <property type="project" value="UniProtKB-SubCell"/>
</dbReference>
<dbReference type="Pfam" id="PF00530">
    <property type="entry name" value="SRCR"/>
    <property type="match status" value="2"/>
</dbReference>
<dbReference type="FunFam" id="3.10.250.10:FF:000016">
    <property type="entry name" value="Scavenger receptor cysteine-rich protein type 12"/>
    <property type="match status" value="1"/>
</dbReference>
<keyword evidence="5" id="KW-1133">Transmembrane helix</keyword>
<evidence type="ECO:0000256" key="3">
    <source>
        <dbReference type="ARBA" id="ARBA00022729"/>
    </source>
</evidence>
<dbReference type="FunFam" id="3.10.250.10:FF:000001">
    <property type="entry name" value="Lysyl oxidase 4 isoform X1"/>
    <property type="match status" value="1"/>
</dbReference>
<evidence type="ECO:0000256" key="4">
    <source>
        <dbReference type="ARBA" id="ARBA00022737"/>
    </source>
</evidence>
<proteinExistence type="predicted"/>
<keyword evidence="2" id="KW-0812">Transmembrane</keyword>
<accession>A0A6J7ZV64</accession>
<protein>
    <recommendedName>
        <fullName evidence="10">SRCR domain-containing protein</fullName>
    </recommendedName>
</protein>
<reference evidence="11 12" key="1">
    <citation type="submission" date="2020-06" db="EMBL/GenBank/DDBJ databases">
        <authorList>
            <person name="Li R."/>
            <person name="Bekaert M."/>
        </authorList>
    </citation>
    <scope>NUCLEOTIDE SEQUENCE [LARGE SCALE GENOMIC DNA]</scope>
    <source>
        <strain evidence="12">wild</strain>
    </source>
</reference>
<feature type="domain" description="SRCR" evidence="10">
    <location>
        <begin position="1"/>
        <end position="87"/>
    </location>
</feature>
<keyword evidence="12" id="KW-1185">Reference proteome</keyword>
<keyword evidence="8" id="KW-0325">Glycoprotein</keyword>
<dbReference type="PANTHER" id="PTHR48071">
    <property type="entry name" value="SRCR DOMAIN-CONTAINING PROTEIN"/>
    <property type="match status" value="1"/>
</dbReference>
<name>A0A6J7ZV64_MYTCO</name>
<evidence type="ECO:0000256" key="6">
    <source>
        <dbReference type="ARBA" id="ARBA00023136"/>
    </source>
</evidence>
<dbReference type="SUPFAM" id="SSF56487">
    <property type="entry name" value="SRCR-like"/>
    <property type="match status" value="2"/>
</dbReference>
<evidence type="ECO:0000256" key="9">
    <source>
        <dbReference type="PROSITE-ProRule" id="PRU00196"/>
    </source>
</evidence>
<keyword evidence="4" id="KW-0677">Repeat</keyword>
<evidence type="ECO:0000256" key="1">
    <source>
        <dbReference type="ARBA" id="ARBA00004167"/>
    </source>
</evidence>
<sequence>MIYIFYNETWGTVCDDSFDNIDAQVACRQLGYNNGIFAGSTTKSVEKQMWLDNVDCSGDENKLADCTHSGWGVEDCFRGEHVKIKCNNNTEGDVRLSSGKLEILHNNEWGTVCSDNFDKIEAQVACNQLGYSYGSVLEKTVATSTLRIWLSELRCNGGETKLSDCSHTDWGKHTCSHGNIVGIRCFEGNGV</sequence>
<dbReference type="PROSITE" id="PS50287">
    <property type="entry name" value="SRCR_2"/>
    <property type="match status" value="2"/>
</dbReference>
<keyword evidence="6" id="KW-0472">Membrane</keyword>
<evidence type="ECO:0000256" key="7">
    <source>
        <dbReference type="ARBA" id="ARBA00023157"/>
    </source>
</evidence>
<evidence type="ECO:0000313" key="11">
    <source>
        <dbReference type="EMBL" id="CAC5355805.1"/>
    </source>
</evidence>
<dbReference type="InterPro" id="IPR001190">
    <property type="entry name" value="SRCR"/>
</dbReference>
<feature type="domain" description="SRCR" evidence="10">
    <location>
        <begin position="82"/>
        <end position="186"/>
    </location>
</feature>
<dbReference type="Gene3D" id="3.10.250.10">
    <property type="entry name" value="SRCR-like domain"/>
    <property type="match status" value="2"/>
</dbReference>
<dbReference type="PANTHER" id="PTHR48071:SF28">
    <property type="entry name" value="SRCR DOMAIN-CONTAINING PROTEIN"/>
    <property type="match status" value="1"/>
</dbReference>
<evidence type="ECO:0000256" key="8">
    <source>
        <dbReference type="ARBA" id="ARBA00023180"/>
    </source>
</evidence>
<dbReference type="OrthoDB" id="10066015at2759"/>
<dbReference type="Proteomes" id="UP000507470">
    <property type="component" value="Unassembled WGS sequence"/>
</dbReference>
<dbReference type="AlphaFoldDB" id="A0A6J7ZV64"/>
<organism evidence="11 12">
    <name type="scientific">Mytilus coruscus</name>
    <name type="common">Sea mussel</name>
    <dbReference type="NCBI Taxonomy" id="42192"/>
    <lineage>
        <taxon>Eukaryota</taxon>
        <taxon>Metazoa</taxon>
        <taxon>Spiralia</taxon>
        <taxon>Lophotrochozoa</taxon>
        <taxon>Mollusca</taxon>
        <taxon>Bivalvia</taxon>
        <taxon>Autobranchia</taxon>
        <taxon>Pteriomorphia</taxon>
        <taxon>Mytilida</taxon>
        <taxon>Mytiloidea</taxon>
        <taxon>Mytilidae</taxon>
        <taxon>Mytilinae</taxon>
        <taxon>Mytilus</taxon>
    </lineage>
</organism>
<keyword evidence="7 9" id="KW-1015">Disulfide bond</keyword>
<evidence type="ECO:0000313" key="12">
    <source>
        <dbReference type="Proteomes" id="UP000507470"/>
    </source>
</evidence>
<evidence type="ECO:0000256" key="5">
    <source>
        <dbReference type="ARBA" id="ARBA00022989"/>
    </source>
</evidence>
<comment type="subcellular location">
    <subcellularLocation>
        <location evidence="1">Membrane</location>
        <topology evidence="1">Single-pass membrane protein</topology>
    </subcellularLocation>
</comment>
<gene>
    <name evidence="11" type="ORF">MCOR_314</name>
</gene>
<evidence type="ECO:0000256" key="2">
    <source>
        <dbReference type="ARBA" id="ARBA00022692"/>
    </source>
</evidence>
<feature type="disulfide bond" evidence="9">
    <location>
        <begin position="155"/>
        <end position="165"/>
    </location>
</feature>
<comment type="caution">
    <text evidence="9">Lacks conserved residue(s) required for the propagation of feature annotation.</text>
</comment>
<feature type="disulfide bond" evidence="9">
    <location>
        <begin position="56"/>
        <end position="66"/>
    </location>
</feature>
<dbReference type="InterPro" id="IPR036772">
    <property type="entry name" value="SRCR-like_dom_sf"/>
</dbReference>
<dbReference type="EMBL" id="CACVKT020000092">
    <property type="protein sequence ID" value="CAC5355805.1"/>
    <property type="molecule type" value="Genomic_DNA"/>
</dbReference>